<dbReference type="EMBL" id="FQUT01000012">
    <property type="protein sequence ID" value="SHG24347.1"/>
    <property type="molecule type" value="Genomic_DNA"/>
</dbReference>
<evidence type="ECO:0000313" key="1">
    <source>
        <dbReference type="EMBL" id="SHG24347.1"/>
    </source>
</evidence>
<protein>
    <submittedName>
        <fullName evidence="1">Uncharacterized protein</fullName>
    </submittedName>
</protein>
<dbReference type="Proteomes" id="UP000184518">
    <property type="component" value="Unassembled WGS sequence"/>
</dbReference>
<gene>
    <name evidence="1" type="ORF">SAMN05443633_11232</name>
</gene>
<sequence>MNVRKIKLETNKFPPDFHGNYIYDNVGGSFFDNIDIVLEELCAKYFLENYNDSIRPVRHYDQFDALHYLKDNIEEFIFKEGHPGAEQESRRIDSQVLGQTICRYVIEKTFGSGFISHVKPLLGKKFPGKFASISINRCKKGDSPDYIFMDNLNKPCLAEAKGRRDQIEFTDPVFTTWREQFSTVEVKINGNVTEVKGYIMALVIANEHNSISNSTLYVEDPVNEGEVYRDGLLGELIQMAHYERILSRSGLNFIGNSLLSEDKLSKDKKYKFPIYRATGVYELQDDDLVPLVPHNHRFDHFYGGTFVGITLRTLEILLNIARGNDGEYIRNQKPKNFNNVLFKFTDDFVVGNSYLFDYYGFQEV</sequence>
<proteinExistence type="predicted"/>
<dbReference type="AlphaFoldDB" id="A0A1M5I813"/>
<dbReference type="RefSeq" id="WP_072961396.1">
    <property type="nucleotide sequence ID" value="NZ_FQUT01000012.1"/>
</dbReference>
<evidence type="ECO:0000313" key="2">
    <source>
        <dbReference type="Proteomes" id="UP000184518"/>
    </source>
</evidence>
<organism evidence="1 2">
    <name type="scientific">Chryseobacterium arachidis</name>
    <dbReference type="NCBI Taxonomy" id="1416778"/>
    <lineage>
        <taxon>Bacteria</taxon>
        <taxon>Pseudomonadati</taxon>
        <taxon>Bacteroidota</taxon>
        <taxon>Flavobacteriia</taxon>
        <taxon>Flavobacteriales</taxon>
        <taxon>Weeksellaceae</taxon>
        <taxon>Chryseobacterium group</taxon>
        <taxon>Chryseobacterium</taxon>
    </lineage>
</organism>
<keyword evidence="2" id="KW-1185">Reference proteome</keyword>
<accession>A0A1M5I813</accession>
<name>A0A1M5I813_9FLAO</name>
<dbReference type="OrthoDB" id="1551243at2"/>
<reference evidence="2" key="1">
    <citation type="submission" date="2016-11" db="EMBL/GenBank/DDBJ databases">
        <authorList>
            <person name="Varghese N."/>
            <person name="Submissions S."/>
        </authorList>
    </citation>
    <scope>NUCLEOTIDE SEQUENCE [LARGE SCALE GENOMIC DNA]</scope>
    <source>
        <strain evidence="2">DSM 27619</strain>
    </source>
</reference>